<dbReference type="AlphaFoldDB" id="K7AWE0"/>
<name>K7AWE0_9ALTE</name>
<organism evidence="1 2">
    <name type="scientific">Paraglaciecola psychrophila 170</name>
    <dbReference type="NCBI Taxonomy" id="1129794"/>
    <lineage>
        <taxon>Bacteria</taxon>
        <taxon>Pseudomonadati</taxon>
        <taxon>Pseudomonadota</taxon>
        <taxon>Gammaproteobacteria</taxon>
        <taxon>Alteromonadales</taxon>
        <taxon>Alteromonadaceae</taxon>
        <taxon>Paraglaciecola</taxon>
    </lineage>
</organism>
<reference evidence="1 2" key="1">
    <citation type="journal article" date="2013" name="Genome Announc.">
        <title>Complete Genome Sequence of Glaciecola psychrophila Strain 170T.</title>
        <authorList>
            <person name="Yin J."/>
            <person name="Chen J."/>
            <person name="Liu G."/>
            <person name="Yu Y."/>
            <person name="Song L."/>
            <person name="Wang X."/>
            <person name="Qu X."/>
        </authorList>
    </citation>
    <scope>NUCLEOTIDE SEQUENCE [LARGE SCALE GENOMIC DNA]</scope>
    <source>
        <strain evidence="1 2">170</strain>
    </source>
</reference>
<dbReference type="HOGENOM" id="CLU_2881842_0_0_6"/>
<proteinExistence type="predicted"/>
<accession>K7AWE0</accession>
<dbReference type="EMBL" id="CP003837">
    <property type="protein sequence ID" value="AGH45290.1"/>
    <property type="molecule type" value="Genomic_DNA"/>
</dbReference>
<keyword evidence="2" id="KW-1185">Reference proteome</keyword>
<evidence type="ECO:0000313" key="2">
    <source>
        <dbReference type="Proteomes" id="UP000011864"/>
    </source>
</evidence>
<gene>
    <name evidence="1" type="ORF">C427_3181</name>
</gene>
<sequence length="63" mass="7074">MGLLVEFFATHAFQQQGFYRANVFHPPLLCVSLEVKSGNLTSVNKRQHDISIQIPASALKVYL</sequence>
<evidence type="ECO:0000313" key="1">
    <source>
        <dbReference type="EMBL" id="AGH45290.1"/>
    </source>
</evidence>
<dbReference type="KEGG" id="gps:C427_3181"/>
<dbReference type="Proteomes" id="UP000011864">
    <property type="component" value="Chromosome"/>
</dbReference>
<protein>
    <submittedName>
        <fullName evidence="1">Uncharacterized protein</fullName>
    </submittedName>
</protein>